<dbReference type="PANTHER" id="PTHR11091:SF0">
    <property type="entry name" value="MALATE DEHYDROGENASE"/>
    <property type="match status" value="1"/>
</dbReference>
<dbReference type="Gene3D" id="1.10.1530.10">
    <property type="match status" value="1"/>
</dbReference>
<comment type="similarity">
    <text evidence="1">Belongs to the LDH2/MDH2 oxidoreductase family.</text>
</comment>
<dbReference type="Proteomes" id="UP001469365">
    <property type="component" value="Unassembled WGS sequence"/>
</dbReference>
<accession>A0ABU9DTP7</accession>
<dbReference type="SUPFAM" id="SSF89733">
    <property type="entry name" value="L-sulfolactate dehydrogenase-like"/>
    <property type="match status" value="1"/>
</dbReference>
<proteinExistence type="inferred from homology"/>
<dbReference type="PANTHER" id="PTHR11091">
    <property type="entry name" value="OXIDOREDUCTASE-RELATED"/>
    <property type="match status" value="1"/>
</dbReference>
<sequence length="338" mass="35582">MSDSQWGTIQIDELKNLATRILLAKGATEREARIVVDDYLDADLRGRTSHGFLSFGVALSSFDARGAYRAAPSKGPVLHIEGHGDVGHIVARDAIDLALSDPDRPKVQAIGISGISRFNCPGVIARYGAQQGLVTLVWEYGGKNLMIPHGGTEAALSTNPLGIGIPHTDPLFVVDIALSERAIGLVEVAKLSGQSIPESWGVDEKGQATTDPYRVAAVKPYGGYKGYALALAFEILTGPLVGTGAGSKGSLNDRGALILLIDPTAFGQTAEAFREQVTDLLREIGESPPADPAQPVAYPGQASDRRAAEVLSSGQLSLPISAIDNLRSWAETLAPLAQ</sequence>
<keyword evidence="2" id="KW-0560">Oxidoreductase</keyword>
<dbReference type="InterPro" id="IPR043144">
    <property type="entry name" value="Mal/L-sulf/L-lact_DH-like_ah"/>
</dbReference>
<evidence type="ECO:0000313" key="3">
    <source>
        <dbReference type="EMBL" id="MEK8132251.1"/>
    </source>
</evidence>
<dbReference type="InterPro" id="IPR043143">
    <property type="entry name" value="Mal/L-sulf/L-lact_DH-like_NADP"/>
</dbReference>
<dbReference type="RefSeq" id="WP_341419375.1">
    <property type="nucleotide sequence ID" value="NZ_JBBPCC010000027.1"/>
</dbReference>
<comment type="caution">
    <text evidence="3">The sequence shown here is derived from an EMBL/GenBank/DDBJ whole genome shotgun (WGS) entry which is preliminary data.</text>
</comment>
<evidence type="ECO:0000313" key="4">
    <source>
        <dbReference type="Proteomes" id="UP001469365"/>
    </source>
</evidence>
<dbReference type="EMBL" id="JBBPCC010000027">
    <property type="protein sequence ID" value="MEK8132251.1"/>
    <property type="molecule type" value="Genomic_DNA"/>
</dbReference>
<evidence type="ECO:0000256" key="1">
    <source>
        <dbReference type="ARBA" id="ARBA00006056"/>
    </source>
</evidence>
<dbReference type="InterPro" id="IPR003767">
    <property type="entry name" value="Malate/L-lactate_DH-like"/>
</dbReference>
<name>A0ABU9DTP7_9BACL</name>
<reference evidence="3 4" key="1">
    <citation type="submission" date="2024-04" db="EMBL/GenBank/DDBJ databases">
        <title>draft genome sequnece of Paenibacillus filicis.</title>
        <authorList>
            <person name="Kim D.-U."/>
        </authorList>
    </citation>
    <scope>NUCLEOTIDE SEQUENCE [LARGE SCALE GENOMIC DNA]</scope>
    <source>
        <strain evidence="3 4">KACC14197</strain>
    </source>
</reference>
<organism evidence="3 4">
    <name type="scientific">Paenibacillus filicis</name>
    <dbReference type="NCBI Taxonomy" id="669464"/>
    <lineage>
        <taxon>Bacteria</taxon>
        <taxon>Bacillati</taxon>
        <taxon>Bacillota</taxon>
        <taxon>Bacilli</taxon>
        <taxon>Bacillales</taxon>
        <taxon>Paenibacillaceae</taxon>
        <taxon>Paenibacillus</taxon>
    </lineage>
</organism>
<evidence type="ECO:0000256" key="2">
    <source>
        <dbReference type="ARBA" id="ARBA00023002"/>
    </source>
</evidence>
<dbReference type="InterPro" id="IPR036111">
    <property type="entry name" value="Mal/L-sulfo/L-lacto_DH-like_sf"/>
</dbReference>
<dbReference type="Pfam" id="PF02615">
    <property type="entry name" value="Ldh_2"/>
    <property type="match status" value="1"/>
</dbReference>
<protein>
    <submittedName>
        <fullName evidence="3">Ldh family oxidoreductase</fullName>
    </submittedName>
</protein>
<gene>
    <name evidence="3" type="ORF">WMW72_30565</name>
</gene>
<keyword evidence="4" id="KW-1185">Reference proteome</keyword>
<dbReference type="Gene3D" id="3.30.1370.60">
    <property type="entry name" value="Hypothetical oxidoreductase yiak, domain 2"/>
    <property type="match status" value="1"/>
</dbReference>